<dbReference type="Pfam" id="PF00441">
    <property type="entry name" value="Acyl-CoA_dh_1"/>
    <property type="match status" value="1"/>
</dbReference>
<dbReference type="InterPro" id="IPR046373">
    <property type="entry name" value="Acyl-CoA_Oxase/DH_mid-dom_sf"/>
</dbReference>
<evidence type="ECO:0000259" key="9">
    <source>
        <dbReference type="Pfam" id="PF02771"/>
    </source>
</evidence>
<evidence type="ECO:0000256" key="6">
    <source>
        <dbReference type="RuleBase" id="RU362125"/>
    </source>
</evidence>
<evidence type="ECO:0000313" key="10">
    <source>
        <dbReference type="EMBL" id="MBM3227133.1"/>
    </source>
</evidence>
<evidence type="ECO:0008006" key="12">
    <source>
        <dbReference type="Google" id="ProtNLM"/>
    </source>
</evidence>
<dbReference type="Proteomes" id="UP000712673">
    <property type="component" value="Unassembled WGS sequence"/>
</dbReference>
<dbReference type="PANTHER" id="PTHR43292:SF4">
    <property type="entry name" value="ACYL-COA DEHYDROGENASE FADE34"/>
    <property type="match status" value="1"/>
</dbReference>
<dbReference type="InterPro" id="IPR052161">
    <property type="entry name" value="Mycobact_Acyl-CoA_DH"/>
</dbReference>
<keyword evidence="5 6" id="KW-0560">Oxidoreductase</keyword>
<dbReference type="InterPro" id="IPR009100">
    <property type="entry name" value="AcylCoA_DH/oxidase_NM_dom_sf"/>
</dbReference>
<feature type="non-terminal residue" evidence="10">
    <location>
        <position position="329"/>
    </location>
</feature>
<evidence type="ECO:0000256" key="4">
    <source>
        <dbReference type="ARBA" id="ARBA00022827"/>
    </source>
</evidence>
<dbReference type="FunFam" id="2.40.110.10:FF:000002">
    <property type="entry name" value="Acyl-CoA dehydrogenase fadE12"/>
    <property type="match status" value="1"/>
</dbReference>
<organism evidence="10 11">
    <name type="scientific">Tectimicrobiota bacterium</name>
    <dbReference type="NCBI Taxonomy" id="2528274"/>
    <lineage>
        <taxon>Bacteria</taxon>
        <taxon>Pseudomonadati</taxon>
        <taxon>Nitrospinota/Tectimicrobiota group</taxon>
        <taxon>Candidatus Tectimicrobiota</taxon>
    </lineage>
</organism>
<dbReference type="Pfam" id="PF02771">
    <property type="entry name" value="Acyl-CoA_dh_N"/>
    <property type="match status" value="1"/>
</dbReference>
<keyword evidence="4 6" id="KW-0274">FAD</keyword>
<evidence type="ECO:0000259" key="7">
    <source>
        <dbReference type="Pfam" id="PF00441"/>
    </source>
</evidence>
<evidence type="ECO:0000256" key="3">
    <source>
        <dbReference type="ARBA" id="ARBA00022630"/>
    </source>
</evidence>
<keyword evidence="3 6" id="KW-0285">Flavoprotein</keyword>
<accession>A0A937W521</accession>
<evidence type="ECO:0000256" key="5">
    <source>
        <dbReference type="ARBA" id="ARBA00023002"/>
    </source>
</evidence>
<feature type="domain" description="Acyl-CoA dehydrogenase/oxidase C-terminal" evidence="7">
    <location>
        <begin position="232"/>
        <end position="328"/>
    </location>
</feature>
<evidence type="ECO:0000256" key="2">
    <source>
        <dbReference type="ARBA" id="ARBA00009347"/>
    </source>
</evidence>
<dbReference type="GO" id="GO:0050660">
    <property type="term" value="F:flavin adenine dinucleotide binding"/>
    <property type="evidence" value="ECO:0007669"/>
    <property type="project" value="InterPro"/>
</dbReference>
<dbReference type="Gene3D" id="2.40.110.10">
    <property type="entry name" value="Butyryl-CoA Dehydrogenase, subunit A, domain 2"/>
    <property type="match status" value="1"/>
</dbReference>
<proteinExistence type="inferred from homology"/>
<dbReference type="Gene3D" id="1.10.540.10">
    <property type="entry name" value="Acyl-CoA dehydrogenase/oxidase, N-terminal domain"/>
    <property type="match status" value="1"/>
</dbReference>
<reference evidence="10" key="1">
    <citation type="submission" date="2019-03" db="EMBL/GenBank/DDBJ databases">
        <title>Lake Tanganyika Metagenome-Assembled Genomes (MAGs).</title>
        <authorList>
            <person name="Tran P."/>
        </authorList>
    </citation>
    <scope>NUCLEOTIDE SEQUENCE</scope>
    <source>
        <strain evidence="10">K_DeepCast_65m_m2_066</strain>
    </source>
</reference>
<feature type="domain" description="Acyl-CoA dehydrogenase/oxidase N-terminal" evidence="9">
    <location>
        <begin position="6"/>
        <end position="121"/>
    </location>
</feature>
<dbReference type="Pfam" id="PF02770">
    <property type="entry name" value="Acyl-CoA_dh_M"/>
    <property type="match status" value="1"/>
</dbReference>
<comment type="similarity">
    <text evidence="2 6">Belongs to the acyl-CoA dehydrogenase family.</text>
</comment>
<evidence type="ECO:0000313" key="11">
    <source>
        <dbReference type="Proteomes" id="UP000712673"/>
    </source>
</evidence>
<dbReference type="SUPFAM" id="SSF47203">
    <property type="entry name" value="Acyl-CoA dehydrogenase C-terminal domain-like"/>
    <property type="match status" value="1"/>
</dbReference>
<sequence>MDFAFTAEEQAFRAEIRQFLHAHPPEQFAHEGMDAGYGSGAHSHAFMRALGARGWLSMCWPRAYGGQERPFMYKLVLLEELATAGAPFGPLGGVDQVSDSIIRYGSDALKRDLLPGVARGDITFWQGFSEPNSGSDLLSLQTTAVHDGDDYVLNGHKIWNSHAGIGSYGLVIARTNPEAPRHKGLSMFVVQNGTPGLNPRPIRSMTGAVYHYEVFLDHVRVPKEYLLGTEDEGFMQVLKGLDTDRFWGRFYKAPALRRVLDQLVDYANTTTRRGQLLAHDPVIRRQLASMATDIEVLRMLFYRNGWLIQEGLPTPYESALNKVLADETG</sequence>
<dbReference type="InterPro" id="IPR037069">
    <property type="entry name" value="AcylCoA_DH/ox_N_sf"/>
</dbReference>
<evidence type="ECO:0000256" key="1">
    <source>
        <dbReference type="ARBA" id="ARBA00001974"/>
    </source>
</evidence>
<dbReference type="GO" id="GO:0016627">
    <property type="term" value="F:oxidoreductase activity, acting on the CH-CH group of donors"/>
    <property type="evidence" value="ECO:0007669"/>
    <property type="project" value="InterPro"/>
</dbReference>
<gene>
    <name evidence="10" type="ORF">FJZ47_25480</name>
</gene>
<dbReference type="InterPro" id="IPR036250">
    <property type="entry name" value="AcylCo_DH-like_C"/>
</dbReference>
<dbReference type="PANTHER" id="PTHR43292">
    <property type="entry name" value="ACYL-COA DEHYDROGENASE"/>
    <property type="match status" value="1"/>
</dbReference>
<dbReference type="Gene3D" id="1.20.140.10">
    <property type="entry name" value="Butyryl-CoA Dehydrogenase, subunit A, domain 3"/>
    <property type="match status" value="1"/>
</dbReference>
<dbReference type="SUPFAM" id="SSF56645">
    <property type="entry name" value="Acyl-CoA dehydrogenase NM domain-like"/>
    <property type="match status" value="1"/>
</dbReference>
<feature type="domain" description="Acyl-CoA oxidase/dehydrogenase middle" evidence="8">
    <location>
        <begin position="127"/>
        <end position="208"/>
    </location>
</feature>
<dbReference type="InterPro" id="IPR013786">
    <property type="entry name" value="AcylCoA_DH/ox_N"/>
</dbReference>
<protein>
    <recommendedName>
        <fullName evidence="12">Acyl-CoA dehydrogenase</fullName>
    </recommendedName>
</protein>
<dbReference type="GO" id="GO:0005886">
    <property type="term" value="C:plasma membrane"/>
    <property type="evidence" value="ECO:0007669"/>
    <property type="project" value="TreeGrafter"/>
</dbReference>
<name>A0A937W521_UNCTE</name>
<dbReference type="InterPro" id="IPR006091">
    <property type="entry name" value="Acyl-CoA_Oxase/DH_mid-dom"/>
</dbReference>
<dbReference type="InterPro" id="IPR009075">
    <property type="entry name" value="AcylCo_DH/oxidase_C"/>
</dbReference>
<evidence type="ECO:0000259" key="8">
    <source>
        <dbReference type="Pfam" id="PF02770"/>
    </source>
</evidence>
<dbReference type="AlphaFoldDB" id="A0A937W521"/>
<dbReference type="EMBL" id="VGLS01001210">
    <property type="protein sequence ID" value="MBM3227133.1"/>
    <property type="molecule type" value="Genomic_DNA"/>
</dbReference>
<comment type="cofactor">
    <cofactor evidence="1 6">
        <name>FAD</name>
        <dbReference type="ChEBI" id="CHEBI:57692"/>
    </cofactor>
</comment>
<comment type="caution">
    <text evidence="10">The sequence shown here is derived from an EMBL/GenBank/DDBJ whole genome shotgun (WGS) entry which is preliminary data.</text>
</comment>